<feature type="transmembrane region" description="Helical" evidence="1">
    <location>
        <begin position="53"/>
        <end position="78"/>
    </location>
</feature>
<feature type="transmembrane region" description="Helical" evidence="1">
    <location>
        <begin position="171"/>
        <end position="192"/>
    </location>
</feature>
<dbReference type="GO" id="GO:0005886">
    <property type="term" value="C:plasma membrane"/>
    <property type="evidence" value="ECO:0007669"/>
    <property type="project" value="TreeGrafter"/>
</dbReference>
<dbReference type="InterPro" id="IPR051311">
    <property type="entry name" value="DedA_domain"/>
</dbReference>
<accession>A0A7X0B1K8</accession>
<keyword evidence="1" id="KW-0812">Transmembrane</keyword>
<feature type="transmembrane region" description="Helical" evidence="1">
    <location>
        <begin position="137"/>
        <end position="159"/>
    </location>
</feature>
<gene>
    <name evidence="3" type="ORF">FHS74_004675</name>
</gene>
<dbReference type="RefSeq" id="WP_184805970.1">
    <property type="nucleotide sequence ID" value="NZ_JACIIZ010000015.1"/>
</dbReference>
<dbReference type="PANTHER" id="PTHR42709">
    <property type="entry name" value="ALKALINE PHOSPHATASE LIKE PROTEIN"/>
    <property type="match status" value="1"/>
</dbReference>
<evidence type="ECO:0000313" key="4">
    <source>
        <dbReference type="Proteomes" id="UP000539175"/>
    </source>
</evidence>
<evidence type="ECO:0000259" key="2">
    <source>
        <dbReference type="Pfam" id="PF09335"/>
    </source>
</evidence>
<reference evidence="3 4" key="1">
    <citation type="submission" date="2020-08" db="EMBL/GenBank/DDBJ databases">
        <title>Genomic Encyclopedia of Type Strains, Phase IV (KMG-IV): sequencing the most valuable type-strain genomes for metagenomic binning, comparative biology and taxonomic classification.</title>
        <authorList>
            <person name="Goeker M."/>
        </authorList>
    </citation>
    <scope>NUCLEOTIDE SEQUENCE [LARGE SCALE GENOMIC DNA]</scope>
    <source>
        <strain evidence="3 4">DSM 22198</strain>
    </source>
</reference>
<organism evidence="3 4">
    <name type="scientific">Nitrospirillum iridis</name>
    <dbReference type="NCBI Taxonomy" id="765888"/>
    <lineage>
        <taxon>Bacteria</taxon>
        <taxon>Pseudomonadati</taxon>
        <taxon>Pseudomonadota</taxon>
        <taxon>Alphaproteobacteria</taxon>
        <taxon>Rhodospirillales</taxon>
        <taxon>Azospirillaceae</taxon>
        <taxon>Nitrospirillum</taxon>
    </lineage>
</organism>
<dbReference type="PANTHER" id="PTHR42709:SF11">
    <property type="entry name" value="DEDA FAMILY PROTEIN"/>
    <property type="match status" value="1"/>
</dbReference>
<keyword evidence="1" id="KW-1133">Transmembrane helix</keyword>
<evidence type="ECO:0000313" key="3">
    <source>
        <dbReference type="EMBL" id="MBB6254092.1"/>
    </source>
</evidence>
<comment type="caution">
    <text evidence="3">The sequence shown here is derived from an EMBL/GenBank/DDBJ whole genome shotgun (WGS) entry which is preliminary data.</text>
</comment>
<dbReference type="Pfam" id="PF09335">
    <property type="entry name" value="VTT_dom"/>
    <property type="match status" value="1"/>
</dbReference>
<proteinExistence type="predicted"/>
<feature type="domain" description="VTT" evidence="2">
    <location>
        <begin position="55"/>
        <end position="155"/>
    </location>
</feature>
<keyword evidence="4" id="KW-1185">Reference proteome</keyword>
<dbReference type="InterPro" id="IPR032816">
    <property type="entry name" value="VTT_dom"/>
</dbReference>
<sequence>MLQRLYDWTIRLAGHRHAVWALAGVSFIESSVFPIPPDLLLIPLILADRRRAFFLATVCTVASVIGGFLGYAIGYYFWDTIGHRVIEAYGLMDKYMEFKTGFDEKGAWIIILKGMTPIPYKLVTIASGAFQFDLATFAGASLISRAIRFFLVAALLWKFGEPIRTFVEKRLTLVTTVALALVISGFVLVKYLHLH</sequence>
<evidence type="ECO:0000256" key="1">
    <source>
        <dbReference type="SAM" id="Phobius"/>
    </source>
</evidence>
<dbReference type="Proteomes" id="UP000539175">
    <property type="component" value="Unassembled WGS sequence"/>
</dbReference>
<protein>
    <submittedName>
        <fullName evidence="3">Membrane protein YqaA with SNARE-associated domain</fullName>
    </submittedName>
</protein>
<keyword evidence="1" id="KW-0472">Membrane</keyword>
<name>A0A7X0B1K8_9PROT</name>
<dbReference type="EMBL" id="JACIIZ010000015">
    <property type="protein sequence ID" value="MBB6254092.1"/>
    <property type="molecule type" value="Genomic_DNA"/>
</dbReference>
<dbReference type="AlphaFoldDB" id="A0A7X0B1K8"/>